<dbReference type="PANTHER" id="PTHR37693:SF1">
    <property type="entry name" value="INTEGRAL MEMBRANE PROTEIN"/>
    <property type="match status" value="1"/>
</dbReference>
<dbReference type="KEGG" id="mgz:GCW_03080"/>
<feature type="transmembrane region" description="Helical" evidence="6">
    <location>
        <begin position="17"/>
        <end position="38"/>
    </location>
</feature>
<reference evidence="7 8" key="1">
    <citation type="journal article" date="2011" name="PLoS ONE">
        <title>Core proteome of the minimal cell: comparative proteomics of three mollicute species.</title>
        <authorList>
            <person name="Fisunov G.Y."/>
            <person name="Alexeev D.G."/>
            <person name="Bazaleev N.A."/>
            <person name="Ladygina V.G."/>
            <person name="Galyamina M.A."/>
            <person name="Kondratov I.G."/>
            <person name="Zhukova N.A."/>
            <person name="Serebryakova M.V."/>
            <person name="Demina I.A."/>
            <person name="Govorun V.M."/>
        </authorList>
    </citation>
    <scope>NUCLEOTIDE SEQUENCE [LARGE SCALE GENOMIC DNA]</scope>
    <source>
        <strain evidence="7 8">S6</strain>
    </source>
</reference>
<feature type="transmembrane region" description="Helical" evidence="6">
    <location>
        <begin position="347"/>
        <end position="373"/>
    </location>
</feature>
<organism evidence="7 8">
    <name type="scientific">Mycoplasmoides gallisepticum S6</name>
    <dbReference type="NCBI Taxonomy" id="1006581"/>
    <lineage>
        <taxon>Bacteria</taxon>
        <taxon>Bacillati</taxon>
        <taxon>Mycoplasmatota</taxon>
        <taxon>Mycoplasmoidales</taxon>
        <taxon>Mycoplasmoidaceae</taxon>
        <taxon>Mycoplasmoides</taxon>
    </lineage>
</organism>
<evidence type="ECO:0000256" key="2">
    <source>
        <dbReference type="ARBA" id="ARBA00022475"/>
    </source>
</evidence>
<accession>A0A0F6CL30</accession>
<dbReference type="HOGENOM" id="CLU_629808_0_0_14"/>
<evidence type="ECO:0000256" key="1">
    <source>
        <dbReference type="ARBA" id="ARBA00004651"/>
    </source>
</evidence>
<dbReference type="EMBL" id="CP006916">
    <property type="protein sequence ID" value="AHB99802.1"/>
    <property type="molecule type" value="Genomic_DNA"/>
</dbReference>
<feature type="transmembrane region" description="Helical" evidence="6">
    <location>
        <begin position="59"/>
        <end position="83"/>
    </location>
</feature>
<evidence type="ECO:0000313" key="8">
    <source>
        <dbReference type="Proteomes" id="UP000018735"/>
    </source>
</evidence>
<dbReference type="GO" id="GO:0005886">
    <property type="term" value="C:plasma membrane"/>
    <property type="evidence" value="ECO:0007669"/>
    <property type="project" value="UniProtKB-SubCell"/>
</dbReference>
<evidence type="ECO:0000256" key="3">
    <source>
        <dbReference type="ARBA" id="ARBA00022692"/>
    </source>
</evidence>
<evidence type="ECO:0008006" key="9">
    <source>
        <dbReference type="Google" id="ProtNLM"/>
    </source>
</evidence>
<evidence type="ECO:0000256" key="5">
    <source>
        <dbReference type="ARBA" id="ARBA00023136"/>
    </source>
</evidence>
<dbReference type="PANTHER" id="PTHR37693">
    <property type="entry name" value="PHOSPHATIDYLGLYCEROL LYSYLTRANSFERASE"/>
    <property type="match status" value="1"/>
</dbReference>
<name>A0A0F6CL30_MYCGL</name>
<feature type="transmembrane region" description="Helical" evidence="6">
    <location>
        <begin position="173"/>
        <end position="198"/>
    </location>
</feature>
<keyword evidence="3 6" id="KW-0812">Transmembrane</keyword>
<dbReference type="Pfam" id="PF03706">
    <property type="entry name" value="LPG_synthase_TM"/>
    <property type="match status" value="1"/>
</dbReference>
<sequence length="387" mass="45397">MNKQNILEKNKLNIKRISVTIVSFIVLLIAVLTFIFLKNISFKKIFDILRDPSDTRQKVFIFLIFSCMVYGFLWQFLTLYIIARRYKVKARWYDWLIYALVSTLINNVTPFAAGAEPYKVYWLVKNKVKLSDAITVVGATAIYWSIVQITVTWPSFIYISTNYNLLIESKNGIIAYWFSFFGMLVDFGIFTTFATAVFSVKFHLFVYKVVNKIRKLLKLKDLTEDKRLEYVNQKKAFIKEFKHYWVVIFMFLFTASLVIFQYSSVYMSLVILDSKLTDLYNFIKVFNFSNVAITANNFIPIPGGEGTIQVTLELYFQSLVDPSSLSREFIKYFDTKSFNKDINNTIFLWRFALFYLPTMIGIIPSLYEIIVYFKSLHKPKNNTVIIT</sequence>
<evidence type="ECO:0000313" key="7">
    <source>
        <dbReference type="EMBL" id="AHB99802.1"/>
    </source>
</evidence>
<keyword evidence="2" id="KW-1003">Cell membrane</keyword>
<evidence type="ECO:0000256" key="4">
    <source>
        <dbReference type="ARBA" id="ARBA00022989"/>
    </source>
</evidence>
<comment type="subcellular location">
    <subcellularLocation>
        <location evidence="1">Cell membrane</location>
        <topology evidence="1">Multi-pass membrane protein</topology>
    </subcellularLocation>
</comment>
<dbReference type="AlphaFoldDB" id="A0A0F6CL30"/>
<gene>
    <name evidence="7" type="ORF">GCW_03080</name>
</gene>
<keyword evidence="5 6" id="KW-0472">Membrane</keyword>
<feature type="transmembrane region" description="Helical" evidence="6">
    <location>
        <begin position="244"/>
        <end position="263"/>
    </location>
</feature>
<feature type="transmembrane region" description="Helical" evidence="6">
    <location>
        <begin position="133"/>
        <end position="153"/>
    </location>
</feature>
<keyword evidence="4 6" id="KW-1133">Transmembrane helix</keyword>
<evidence type="ECO:0000256" key="6">
    <source>
        <dbReference type="SAM" id="Phobius"/>
    </source>
</evidence>
<dbReference type="eggNOG" id="COG0392">
    <property type="taxonomic scope" value="Bacteria"/>
</dbReference>
<dbReference type="InterPro" id="IPR022791">
    <property type="entry name" value="L-PG_synthase/AglD"/>
</dbReference>
<dbReference type="Proteomes" id="UP000018735">
    <property type="component" value="Chromosome"/>
</dbReference>
<proteinExistence type="predicted"/>
<feature type="transmembrane region" description="Helical" evidence="6">
    <location>
        <begin position="95"/>
        <end position="113"/>
    </location>
</feature>
<protein>
    <recommendedName>
        <fullName evidence="9">Lysylphosphatidylglycerol synthetase</fullName>
    </recommendedName>
</protein>
<dbReference type="RefSeq" id="WP_011884779.1">
    <property type="nucleotide sequence ID" value="NC_023030.2"/>
</dbReference>